<dbReference type="Proteomes" id="UP001244297">
    <property type="component" value="Unassembled WGS sequence"/>
</dbReference>
<dbReference type="PROSITE" id="PS50110">
    <property type="entry name" value="RESPONSE_REGULATORY"/>
    <property type="match status" value="1"/>
</dbReference>
<sequence length="132" mass="14384">MTVLILVVDDEPDVTDLFRQQFRRELRAGRFEMAFAHSAPEALTCISASTGASLILMFSDINMPGMTGLELLPLVRTARPDVPVIMITAYGDAETRERVRAAGAVGLITKPIDFAQLKAEIEHRLAEIAGTA</sequence>
<dbReference type="Gene3D" id="3.40.50.2300">
    <property type="match status" value="1"/>
</dbReference>
<name>A0ABT8AU12_9HYPH</name>
<reference evidence="5" key="1">
    <citation type="journal article" date="2019" name="Int. J. Syst. Evol. Microbiol.">
        <title>The Global Catalogue of Microorganisms (GCM) 10K type strain sequencing project: providing services to taxonomists for standard genome sequencing and annotation.</title>
        <authorList>
            <consortium name="The Broad Institute Genomics Platform"/>
            <consortium name="The Broad Institute Genome Sequencing Center for Infectious Disease"/>
            <person name="Wu L."/>
            <person name="Ma J."/>
        </authorList>
    </citation>
    <scope>NUCLEOTIDE SEQUENCE [LARGE SCALE GENOMIC DNA]</scope>
    <source>
        <strain evidence="5">CECT 7806</strain>
    </source>
</reference>
<feature type="modified residue" description="4-aspartylphosphate" evidence="2">
    <location>
        <position position="60"/>
    </location>
</feature>
<dbReference type="PANTHER" id="PTHR44591">
    <property type="entry name" value="STRESS RESPONSE REGULATOR PROTEIN 1"/>
    <property type="match status" value="1"/>
</dbReference>
<dbReference type="InterPro" id="IPR001789">
    <property type="entry name" value="Sig_transdc_resp-reg_receiver"/>
</dbReference>
<dbReference type="EMBL" id="JAUFPT010000064">
    <property type="protein sequence ID" value="MDN3572981.1"/>
    <property type="molecule type" value="Genomic_DNA"/>
</dbReference>
<gene>
    <name evidence="4" type="ORF">QWZ18_20415</name>
</gene>
<keyword evidence="5" id="KW-1185">Reference proteome</keyword>
<dbReference type="SUPFAM" id="SSF52172">
    <property type="entry name" value="CheY-like"/>
    <property type="match status" value="1"/>
</dbReference>
<evidence type="ECO:0000256" key="2">
    <source>
        <dbReference type="PROSITE-ProRule" id="PRU00169"/>
    </source>
</evidence>
<organism evidence="4 5">
    <name type="scientific">Methylobacterium longum</name>
    <dbReference type="NCBI Taxonomy" id="767694"/>
    <lineage>
        <taxon>Bacteria</taxon>
        <taxon>Pseudomonadati</taxon>
        <taxon>Pseudomonadota</taxon>
        <taxon>Alphaproteobacteria</taxon>
        <taxon>Hyphomicrobiales</taxon>
        <taxon>Methylobacteriaceae</taxon>
        <taxon>Methylobacterium</taxon>
    </lineage>
</organism>
<comment type="caution">
    <text evidence="4">The sequence shown here is derived from an EMBL/GenBank/DDBJ whole genome shotgun (WGS) entry which is preliminary data.</text>
</comment>
<keyword evidence="1 2" id="KW-0597">Phosphoprotein</keyword>
<accession>A0ABT8AU12</accession>
<evidence type="ECO:0000313" key="5">
    <source>
        <dbReference type="Proteomes" id="UP001244297"/>
    </source>
</evidence>
<feature type="domain" description="Response regulatory" evidence="3">
    <location>
        <begin position="4"/>
        <end position="125"/>
    </location>
</feature>
<evidence type="ECO:0000313" key="4">
    <source>
        <dbReference type="EMBL" id="MDN3572981.1"/>
    </source>
</evidence>
<evidence type="ECO:0000259" key="3">
    <source>
        <dbReference type="PROSITE" id="PS50110"/>
    </source>
</evidence>
<dbReference type="RefSeq" id="WP_238292435.1">
    <property type="nucleotide sequence ID" value="NZ_BPQS01000055.1"/>
</dbReference>
<dbReference type="SMART" id="SM00448">
    <property type="entry name" value="REC"/>
    <property type="match status" value="1"/>
</dbReference>
<dbReference type="InterPro" id="IPR011006">
    <property type="entry name" value="CheY-like_superfamily"/>
</dbReference>
<dbReference type="InterPro" id="IPR050595">
    <property type="entry name" value="Bact_response_regulator"/>
</dbReference>
<dbReference type="Pfam" id="PF00072">
    <property type="entry name" value="Response_reg"/>
    <property type="match status" value="1"/>
</dbReference>
<dbReference type="PANTHER" id="PTHR44591:SF25">
    <property type="entry name" value="CHEMOTAXIS TWO-COMPONENT RESPONSE REGULATOR"/>
    <property type="match status" value="1"/>
</dbReference>
<evidence type="ECO:0000256" key="1">
    <source>
        <dbReference type="ARBA" id="ARBA00022553"/>
    </source>
</evidence>
<protein>
    <submittedName>
        <fullName evidence="4">Response regulator</fullName>
    </submittedName>
</protein>
<proteinExistence type="predicted"/>